<protein>
    <submittedName>
        <fullName evidence="2">Uncharacterized protein</fullName>
    </submittedName>
</protein>
<evidence type="ECO:0000256" key="1">
    <source>
        <dbReference type="SAM" id="MobiDB-lite"/>
    </source>
</evidence>
<dbReference type="Proteomes" id="UP000001402">
    <property type="component" value="Chromosome"/>
</dbReference>
<dbReference type="KEGG" id="rpx:Rpdx1_0410"/>
<accession>E6VJ21</accession>
<reference evidence="2" key="1">
    <citation type="submission" date="2010-12" db="EMBL/GenBank/DDBJ databases">
        <title>Complete sequence of Rhodopseudomonas palustris DX-1.</title>
        <authorList>
            <consortium name="US DOE Joint Genome Institute"/>
            <person name="Lucas S."/>
            <person name="Copeland A."/>
            <person name="Lapidus A."/>
            <person name="Cheng J.-F."/>
            <person name="Goodwin L."/>
            <person name="Pitluck S."/>
            <person name="Misra M."/>
            <person name="Chertkov O."/>
            <person name="Detter J.C."/>
            <person name="Han C."/>
            <person name="Tapia R."/>
            <person name="Land M."/>
            <person name="Hauser L."/>
            <person name="Kyrpides N."/>
            <person name="Ivanova N."/>
            <person name="Ovchinnikova G."/>
            <person name="Logan B."/>
            <person name="Oda Y."/>
            <person name="Harwood C."/>
            <person name="Woyke T."/>
        </authorList>
    </citation>
    <scope>NUCLEOTIDE SEQUENCE [LARGE SCALE GENOMIC DNA]</scope>
    <source>
        <strain evidence="2">DX-1</strain>
    </source>
</reference>
<evidence type="ECO:0000313" key="2">
    <source>
        <dbReference type="EMBL" id="ADU42051.1"/>
    </source>
</evidence>
<organism evidence="2 3">
    <name type="scientific">Rhodopseudomonas palustris (strain DX-1)</name>
    <dbReference type="NCBI Taxonomy" id="652103"/>
    <lineage>
        <taxon>Bacteria</taxon>
        <taxon>Pseudomonadati</taxon>
        <taxon>Pseudomonadota</taxon>
        <taxon>Alphaproteobacteria</taxon>
        <taxon>Hyphomicrobiales</taxon>
        <taxon>Nitrobacteraceae</taxon>
        <taxon>Rhodopseudomonas</taxon>
    </lineage>
</organism>
<dbReference type="EMBL" id="CP002418">
    <property type="protein sequence ID" value="ADU42051.1"/>
    <property type="molecule type" value="Genomic_DNA"/>
</dbReference>
<feature type="region of interest" description="Disordered" evidence="1">
    <location>
        <begin position="1"/>
        <end position="23"/>
    </location>
</feature>
<dbReference type="STRING" id="652103.Rpdx1_0410"/>
<dbReference type="AlphaFoldDB" id="E6VJ21"/>
<gene>
    <name evidence="2" type="ordered locus">Rpdx1_0410</name>
</gene>
<evidence type="ECO:0000313" key="3">
    <source>
        <dbReference type="Proteomes" id="UP000001402"/>
    </source>
</evidence>
<dbReference type="HOGENOM" id="CLU_2847013_0_0_5"/>
<sequence length="65" mass="6839">MPGLDPGIHPSRKKLDCRVEPGNDAVRNSRGRVLDRRCGLGKTVLRSGCLPVGRGGCQNGGGRNA</sequence>
<proteinExistence type="predicted"/>
<name>E6VJ21_RHOPX</name>